<feature type="non-terminal residue" evidence="2">
    <location>
        <position position="68"/>
    </location>
</feature>
<feature type="compositionally biased region" description="Low complexity" evidence="1">
    <location>
        <begin position="28"/>
        <end position="39"/>
    </location>
</feature>
<accession>A0ABD0NUA0</accession>
<protein>
    <submittedName>
        <fullName evidence="2">Uncharacterized protein</fullName>
    </submittedName>
</protein>
<organism evidence="2 3">
    <name type="scientific">Cirrhinus mrigala</name>
    <name type="common">Mrigala</name>
    <dbReference type="NCBI Taxonomy" id="683832"/>
    <lineage>
        <taxon>Eukaryota</taxon>
        <taxon>Metazoa</taxon>
        <taxon>Chordata</taxon>
        <taxon>Craniata</taxon>
        <taxon>Vertebrata</taxon>
        <taxon>Euteleostomi</taxon>
        <taxon>Actinopterygii</taxon>
        <taxon>Neopterygii</taxon>
        <taxon>Teleostei</taxon>
        <taxon>Ostariophysi</taxon>
        <taxon>Cypriniformes</taxon>
        <taxon>Cyprinidae</taxon>
        <taxon>Labeoninae</taxon>
        <taxon>Labeonini</taxon>
        <taxon>Cirrhinus</taxon>
    </lineage>
</organism>
<dbReference type="Proteomes" id="UP001529510">
    <property type="component" value="Unassembled WGS sequence"/>
</dbReference>
<evidence type="ECO:0000313" key="3">
    <source>
        <dbReference type="Proteomes" id="UP001529510"/>
    </source>
</evidence>
<sequence>LRNKDVNSSSEAAPAEEPQMGEPPADVPPADSSSADTPVEAVEGETPAEGTPSVPDTPDPSEVKKDNV</sequence>
<feature type="non-terminal residue" evidence="2">
    <location>
        <position position="1"/>
    </location>
</feature>
<feature type="compositionally biased region" description="Polar residues" evidence="1">
    <location>
        <begin position="1"/>
        <end position="11"/>
    </location>
</feature>
<gene>
    <name evidence="2" type="ORF">M9458_037322</name>
</gene>
<dbReference type="AlphaFoldDB" id="A0ABD0NUA0"/>
<name>A0ABD0NUA0_CIRMR</name>
<comment type="caution">
    <text evidence="2">The sequence shown here is derived from an EMBL/GenBank/DDBJ whole genome shotgun (WGS) entry which is preliminary data.</text>
</comment>
<feature type="region of interest" description="Disordered" evidence="1">
    <location>
        <begin position="1"/>
        <end position="68"/>
    </location>
</feature>
<evidence type="ECO:0000313" key="2">
    <source>
        <dbReference type="EMBL" id="KAL0165478.1"/>
    </source>
</evidence>
<dbReference type="EMBL" id="JAMKFB020000019">
    <property type="protein sequence ID" value="KAL0165478.1"/>
    <property type="molecule type" value="Genomic_DNA"/>
</dbReference>
<reference evidence="2 3" key="1">
    <citation type="submission" date="2024-05" db="EMBL/GenBank/DDBJ databases">
        <title>Genome sequencing and assembly of Indian major carp, Cirrhinus mrigala (Hamilton, 1822).</title>
        <authorList>
            <person name="Mohindra V."/>
            <person name="Chowdhury L.M."/>
            <person name="Lal K."/>
            <person name="Jena J.K."/>
        </authorList>
    </citation>
    <scope>NUCLEOTIDE SEQUENCE [LARGE SCALE GENOMIC DNA]</scope>
    <source>
        <strain evidence="2">CM1030</strain>
        <tissue evidence="2">Blood</tissue>
    </source>
</reference>
<evidence type="ECO:0000256" key="1">
    <source>
        <dbReference type="SAM" id="MobiDB-lite"/>
    </source>
</evidence>
<keyword evidence="3" id="KW-1185">Reference proteome</keyword>
<proteinExistence type="predicted"/>